<keyword evidence="6" id="KW-1185">Reference proteome</keyword>
<dbReference type="CDD" id="cd08992">
    <property type="entry name" value="GH117"/>
    <property type="match status" value="1"/>
</dbReference>
<dbReference type="InterPro" id="IPR023296">
    <property type="entry name" value="Glyco_hydro_beta-prop_sf"/>
</dbReference>
<dbReference type="GO" id="GO:0005975">
    <property type="term" value="P:carbohydrate metabolic process"/>
    <property type="evidence" value="ECO:0007669"/>
    <property type="project" value="InterPro"/>
</dbReference>
<gene>
    <name evidence="5" type="ORF">SCARR_00129</name>
</gene>
<dbReference type="EMBL" id="CAAHFH010000001">
    <property type="protein sequence ID" value="VGO18078.1"/>
    <property type="molecule type" value="Genomic_DNA"/>
</dbReference>
<dbReference type="InterPro" id="IPR006710">
    <property type="entry name" value="Glyco_hydro_43"/>
</dbReference>
<reference evidence="5 6" key="1">
    <citation type="submission" date="2019-04" db="EMBL/GenBank/DDBJ databases">
        <authorList>
            <person name="Van Vliet M D."/>
        </authorList>
    </citation>
    <scope>NUCLEOTIDE SEQUENCE [LARGE SCALE GENOMIC DNA]</scope>
    <source>
        <strain evidence="5 6">F21</strain>
    </source>
</reference>
<keyword evidence="2 4" id="KW-0378">Hydrolase</keyword>
<accession>A0A6C2UD14</accession>
<dbReference type="Pfam" id="PF04616">
    <property type="entry name" value="Glyco_hydro_43"/>
    <property type="match status" value="1"/>
</dbReference>
<sequence>MELSAALERYYETYNGERPEINELYSQFRYTELKGLDYNNHDGTIIRRDPTKVIFADGVFHVWYTCRKSAKPQNGCNNCDIWHATSKDGFTWEEQGVAVSRPVQPLPGWFSVLTPDILEWEGKYYLYYQAFGDESGKHKQSPVMVSTADAPDGPWTSHNEIIVPRGAEGEWDHHCIHDPYLLVYRDKIHLYYKCDFGGTSHADFIRMHGLATADNPLGPFVKHPLNPIMNSGHETTLFPFKEGIAAFAIADGNERSTIQYAEDGVNFNIAATVALIPHAAGPFVPDAFTNADYGRGITWGLSFTYPRENIKSRMLVRFDCDLSLDVDDPKMKARPGMHDAEYLFGHGLNEEQRRERLRQGER</sequence>
<evidence type="ECO:0000256" key="3">
    <source>
        <dbReference type="ARBA" id="ARBA00023295"/>
    </source>
</evidence>
<comment type="similarity">
    <text evidence="1 4">Belongs to the glycosyl hydrolase 43 family.</text>
</comment>
<keyword evidence="3 4" id="KW-0326">Glycosidase</keyword>
<protein>
    <submittedName>
        <fullName evidence="5">Uncharacterized protein</fullName>
    </submittedName>
</protein>
<name>A0A6C2UD14_9BACT</name>
<evidence type="ECO:0000313" key="6">
    <source>
        <dbReference type="Proteomes" id="UP000346198"/>
    </source>
</evidence>
<dbReference type="SUPFAM" id="SSF75005">
    <property type="entry name" value="Arabinanase/levansucrase/invertase"/>
    <property type="match status" value="1"/>
</dbReference>
<evidence type="ECO:0000256" key="4">
    <source>
        <dbReference type="RuleBase" id="RU361187"/>
    </source>
</evidence>
<evidence type="ECO:0000313" key="5">
    <source>
        <dbReference type="EMBL" id="VGO18078.1"/>
    </source>
</evidence>
<dbReference type="Gene3D" id="2.115.10.20">
    <property type="entry name" value="Glycosyl hydrolase domain, family 43"/>
    <property type="match status" value="1"/>
</dbReference>
<evidence type="ECO:0000256" key="2">
    <source>
        <dbReference type="ARBA" id="ARBA00022801"/>
    </source>
</evidence>
<evidence type="ECO:0000256" key="1">
    <source>
        <dbReference type="ARBA" id="ARBA00009865"/>
    </source>
</evidence>
<organism evidence="5 6">
    <name type="scientific">Pontiella sulfatireligans</name>
    <dbReference type="NCBI Taxonomy" id="2750658"/>
    <lineage>
        <taxon>Bacteria</taxon>
        <taxon>Pseudomonadati</taxon>
        <taxon>Kiritimatiellota</taxon>
        <taxon>Kiritimatiellia</taxon>
        <taxon>Kiritimatiellales</taxon>
        <taxon>Pontiellaceae</taxon>
        <taxon>Pontiella</taxon>
    </lineage>
</organism>
<dbReference type="Proteomes" id="UP000346198">
    <property type="component" value="Unassembled WGS sequence"/>
</dbReference>
<proteinExistence type="inferred from homology"/>
<dbReference type="AlphaFoldDB" id="A0A6C2UD14"/>
<dbReference type="GO" id="GO:0004553">
    <property type="term" value="F:hydrolase activity, hydrolyzing O-glycosyl compounds"/>
    <property type="evidence" value="ECO:0007669"/>
    <property type="project" value="InterPro"/>
</dbReference>
<dbReference type="RefSeq" id="WP_222846112.1">
    <property type="nucleotide sequence ID" value="NZ_CAAHFH010000001.1"/>
</dbReference>